<accession>E6TUC1</accession>
<reference evidence="1 2" key="1">
    <citation type="submission" date="2010-12" db="EMBL/GenBank/DDBJ databases">
        <title>Complete sequence of Bacillus cellulosilyticus DSM 2522.</title>
        <authorList>
            <consortium name="US DOE Joint Genome Institute"/>
            <person name="Lucas S."/>
            <person name="Copeland A."/>
            <person name="Lapidus A."/>
            <person name="Cheng J.-F."/>
            <person name="Bruce D."/>
            <person name="Goodwin L."/>
            <person name="Pitluck S."/>
            <person name="Chertkov O."/>
            <person name="Detter J.C."/>
            <person name="Han C."/>
            <person name="Tapia R."/>
            <person name="Land M."/>
            <person name="Hauser L."/>
            <person name="Jeffries C."/>
            <person name="Kyrpides N."/>
            <person name="Ivanova N."/>
            <person name="Mikhailova N."/>
            <person name="Brumm P."/>
            <person name="Mead D."/>
            <person name="Woyke T."/>
        </authorList>
    </citation>
    <scope>NUCLEOTIDE SEQUENCE [LARGE SCALE GENOMIC DNA]</scope>
    <source>
        <strain evidence="2">ATCC 21833 / DSM 2522 / FERM P-1141 / JCM 9156 / N-4</strain>
    </source>
</reference>
<dbReference type="HOGENOM" id="CLU_2785119_0_0_9"/>
<proteinExistence type="predicted"/>
<dbReference type="AlphaFoldDB" id="E6TUC1"/>
<organism evidence="1 2">
    <name type="scientific">Evansella cellulosilytica (strain ATCC 21833 / DSM 2522 / FERM P-1141 / JCM 9156 / N-4)</name>
    <name type="common">Bacillus cellulosilyticus</name>
    <dbReference type="NCBI Taxonomy" id="649639"/>
    <lineage>
        <taxon>Bacteria</taxon>
        <taxon>Bacillati</taxon>
        <taxon>Bacillota</taxon>
        <taxon>Bacilli</taxon>
        <taxon>Bacillales</taxon>
        <taxon>Bacillaceae</taxon>
        <taxon>Evansella</taxon>
    </lineage>
</organism>
<gene>
    <name evidence="1" type="ordered locus">Bcell_1414</name>
</gene>
<name>E6TUC1_EVAC2</name>
<dbReference type="KEGG" id="bco:Bcell_1414"/>
<dbReference type="EMBL" id="CP002394">
    <property type="protein sequence ID" value="ADU29677.1"/>
    <property type="molecule type" value="Genomic_DNA"/>
</dbReference>
<protein>
    <submittedName>
        <fullName evidence="1">Uncharacterized protein</fullName>
    </submittedName>
</protein>
<evidence type="ECO:0000313" key="2">
    <source>
        <dbReference type="Proteomes" id="UP000001401"/>
    </source>
</evidence>
<dbReference type="STRING" id="649639.Bcell_1414"/>
<sequence length="68" mass="7847">MSGSSKRGSLDVAMELTDLYCKEYIVEDEKELQEIFTKFYAIAEYCQHKSADDLKSLIPDVVKRHSGW</sequence>
<dbReference type="Proteomes" id="UP000001401">
    <property type="component" value="Chromosome"/>
</dbReference>
<dbReference type="RefSeq" id="WP_013488014.1">
    <property type="nucleotide sequence ID" value="NC_014829.1"/>
</dbReference>
<evidence type="ECO:0000313" key="1">
    <source>
        <dbReference type="EMBL" id="ADU29677.1"/>
    </source>
</evidence>
<keyword evidence="2" id="KW-1185">Reference proteome</keyword>